<dbReference type="InterPro" id="IPR011989">
    <property type="entry name" value="ARM-like"/>
</dbReference>
<accession>A0A1X2GQN5</accession>
<dbReference type="InterPro" id="IPR016024">
    <property type="entry name" value="ARM-type_fold"/>
</dbReference>
<dbReference type="GO" id="GO:0019888">
    <property type="term" value="F:protein phosphatase regulator activity"/>
    <property type="evidence" value="ECO:0007669"/>
    <property type="project" value="UniProtKB-UniRule"/>
</dbReference>
<evidence type="ECO:0000313" key="2">
    <source>
        <dbReference type="EMBL" id="ORX59030.1"/>
    </source>
</evidence>
<dbReference type="PANTHER" id="PTHR10257">
    <property type="entry name" value="SERINE/THREONINE PROTEIN PHOSPHATASE 2A PP2A REGULATORY SUBUNIT B"/>
    <property type="match status" value="1"/>
</dbReference>
<dbReference type="PIRSF" id="PIRSF028043">
    <property type="entry name" value="PP2A_B56"/>
    <property type="match status" value="1"/>
</dbReference>
<name>A0A1X2GQN5_9FUNG</name>
<gene>
    <name evidence="2" type="ORF">DM01DRAFT_260174</name>
</gene>
<dbReference type="InterPro" id="IPR002554">
    <property type="entry name" value="PP2A_B56"/>
</dbReference>
<evidence type="ECO:0000313" key="3">
    <source>
        <dbReference type="Proteomes" id="UP000242146"/>
    </source>
</evidence>
<keyword evidence="3" id="KW-1185">Reference proteome</keyword>
<dbReference type="GO" id="GO:0000159">
    <property type="term" value="C:protein phosphatase type 2A complex"/>
    <property type="evidence" value="ECO:0007669"/>
    <property type="project" value="UniProtKB-UniRule"/>
</dbReference>
<dbReference type="GO" id="GO:0007165">
    <property type="term" value="P:signal transduction"/>
    <property type="evidence" value="ECO:0007669"/>
    <property type="project" value="InterPro"/>
</dbReference>
<dbReference type="STRING" id="101127.A0A1X2GQN5"/>
<organism evidence="2 3">
    <name type="scientific">Hesseltinella vesiculosa</name>
    <dbReference type="NCBI Taxonomy" id="101127"/>
    <lineage>
        <taxon>Eukaryota</taxon>
        <taxon>Fungi</taxon>
        <taxon>Fungi incertae sedis</taxon>
        <taxon>Mucoromycota</taxon>
        <taxon>Mucoromycotina</taxon>
        <taxon>Mucoromycetes</taxon>
        <taxon>Mucorales</taxon>
        <taxon>Cunninghamellaceae</taxon>
        <taxon>Hesseltinella</taxon>
    </lineage>
</organism>
<dbReference type="AlphaFoldDB" id="A0A1X2GQN5"/>
<proteinExistence type="inferred from homology"/>
<dbReference type="Proteomes" id="UP000242146">
    <property type="component" value="Unassembled WGS sequence"/>
</dbReference>
<protein>
    <recommendedName>
        <fullName evidence="1">Serine/threonine-protein phosphatase 2A 56 kDa regulatory subunit</fullName>
    </recommendedName>
</protein>
<evidence type="ECO:0000256" key="1">
    <source>
        <dbReference type="PIRNR" id="PIRNR028043"/>
    </source>
</evidence>
<comment type="caution">
    <text evidence="2">The sequence shown here is derived from an EMBL/GenBank/DDBJ whole genome shotgun (WGS) entry which is preliminary data.</text>
</comment>
<dbReference type="PANTHER" id="PTHR10257:SF3">
    <property type="entry name" value="SERINE_THREONINE-PROTEIN PHOSPHATASE 2A 56 KDA REGULATORY SUBUNIT GAMMA ISOFORM"/>
    <property type="match status" value="1"/>
</dbReference>
<comment type="function">
    <text evidence="1">The B regulatory subunit might modulate substrate selectivity and catalytic activity, and also might direct the localization of the catalytic enzyme to a particular subcellular compartment.</text>
</comment>
<dbReference type="Gene3D" id="1.25.10.10">
    <property type="entry name" value="Leucine-rich Repeat Variant"/>
    <property type="match status" value="1"/>
</dbReference>
<reference evidence="2 3" key="1">
    <citation type="submission" date="2016-07" db="EMBL/GenBank/DDBJ databases">
        <title>Pervasive Adenine N6-methylation of Active Genes in Fungi.</title>
        <authorList>
            <consortium name="DOE Joint Genome Institute"/>
            <person name="Mondo S.J."/>
            <person name="Dannebaum R.O."/>
            <person name="Kuo R.C."/>
            <person name="Labutti K."/>
            <person name="Haridas S."/>
            <person name="Kuo A."/>
            <person name="Salamov A."/>
            <person name="Ahrendt S.R."/>
            <person name="Lipzen A."/>
            <person name="Sullivan W."/>
            <person name="Andreopoulos W.B."/>
            <person name="Clum A."/>
            <person name="Lindquist E."/>
            <person name="Daum C."/>
            <person name="Ramamoorthy G.K."/>
            <person name="Gryganskyi A."/>
            <person name="Culley D."/>
            <person name="Magnuson J.K."/>
            <person name="James T.Y."/>
            <person name="O'Malley M.A."/>
            <person name="Stajich J.E."/>
            <person name="Spatafora J.W."/>
            <person name="Visel A."/>
            <person name="Grigoriev I.V."/>
        </authorList>
    </citation>
    <scope>NUCLEOTIDE SEQUENCE [LARGE SCALE GENOMIC DNA]</scope>
    <source>
        <strain evidence="2 3">NRRL 3301</strain>
    </source>
</reference>
<dbReference type="Pfam" id="PF01603">
    <property type="entry name" value="B56"/>
    <property type="match status" value="1"/>
</dbReference>
<dbReference type="OrthoDB" id="10264446at2759"/>
<sequence>MIHVTPKDTIPVKSPRRQRSSRFFVPNVIELEPYPNFQDVPVSQRQDLLVKKLTQCQVLFDFNDPSSCLDSKEVKRMALQELLHYVGTTRGAVPESVYPDVVKMFSVNLFRSISPQVQPMAEGFDPEDEEPVFELAWPHLQLVYEFFLRFVESPDFNAQAAKKHIDQRFILQLLELFDSEDPRERDFLKTILHRLYGKFLNLRAFIRRSISHLFFQFIYEMDHFNGVAELLEILGSIINGFALPLKEEHKTFLFKVLLPLHKPPSLVMYHPQLTYCVVQFLEKDPSLTTEAVNAFLRYWPRVNSGKEVLFLHEMEEILEVTDSVEFRKIMCPLFQKLAQCVSSPHFQVAERALYYWNNEYVLNLIAENVDTLLPIVFSPLYKHSQTHWNRKMDLITGFFFTPLRAIHGLVYNALKIFMDMSPSLFDQCTDQFKQNEQM</sequence>
<dbReference type="EMBL" id="MCGT01000006">
    <property type="protein sequence ID" value="ORX59030.1"/>
    <property type="molecule type" value="Genomic_DNA"/>
</dbReference>
<dbReference type="SUPFAM" id="SSF48371">
    <property type="entry name" value="ARM repeat"/>
    <property type="match status" value="1"/>
</dbReference>
<dbReference type="FunFam" id="1.25.10.10:FF:000353">
    <property type="entry name" value="Serine/threonine-protein phosphatase 2A 56 kDa regulatory subunit"/>
    <property type="match status" value="1"/>
</dbReference>
<comment type="similarity">
    <text evidence="1">Belongs to the phosphatase 2A regulatory subunit.</text>
</comment>